<keyword evidence="3" id="KW-0812">Transmembrane</keyword>
<dbReference type="SUPFAM" id="SSF57850">
    <property type="entry name" value="RING/U-box"/>
    <property type="match status" value="1"/>
</dbReference>
<keyword evidence="1" id="KW-0479">Metal-binding</keyword>
<dbReference type="Pfam" id="PF13639">
    <property type="entry name" value="zf-RING_2"/>
    <property type="match status" value="1"/>
</dbReference>
<gene>
    <name evidence="5" type="ORF">C2845_PM04G34610</name>
</gene>
<feature type="compositionally biased region" description="Low complexity" evidence="2">
    <location>
        <begin position="38"/>
        <end position="51"/>
    </location>
</feature>
<feature type="region of interest" description="Disordered" evidence="2">
    <location>
        <begin position="38"/>
        <end position="60"/>
    </location>
</feature>
<keyword evidence="3" id="KW-0472">Membrane</keyword>
<organism evidence="5 6">
    <name type="scientific">Panicum miliaceum</name>
    <name type="common">Proso millet</name>
    <name type="synonym">Broomcorn millet</name>
    <dbReference type="NCBI Taxonomy" id="4540"/>
    <lineage>
        <taxon>Eukaryota</taxon>
        <taxon>Viridiplantae</taxon>
        <taxon>Streptophyta</taxon>
        <taxon>Embryophyta</taxon>
        <taxon>Tracheophyta</taxon>
        <taxon>Spermatophyta</taxon>
        <taxon>Magnoliopsida</taxon>
        <taxon>Liliopsida</taxon>
        <taxon>Poales</taxon>
        <taxon>Poaceae</taxon>
        <taxon>PACMAD clade</taxon>
        <taxon>Panicoideae</taxon>
        <taxon>Panicodae</taxon>
        <taxon>Paniceae</taxon>
        <taxon>Panicinae</taxon>
        <taxon>Panicum</taxon>
        <taxon>Panicum sect. Panicum</taxon>
    </lineage>
</organism>
<feature type="domain" description="RING-type" evidence="4">
    <location>
        <begin position="67"/>
        <end position="110"/>
    </location>
</feature>
<evidence type="ECO:0000256" key="1">
    <source>
        <dbReference type="PROSITE-ProRule" id="PRU00175"/>
    </source>
</evidence>
<dbReference type="GO" id="GO:0008270">
    <property type="term" value="F:zinc ion binding"/>
    <property type="evidence" value="ECO:0007669"/>
    <property type="project" value="UniProtKB-KW"/>
</dbReference>
<feature type="transmembrane region" description="Helical" evidence="3">
    <location>
        <begin position="6"/>
        <end position="25"/>
    </location>
</feature>
<dbReference type="STRING" id="4540.A0A3L6QSE4"/>
<dbReference type="SMART" id="SM00184">
    <property type="entry name" value="RING"/>
    <property type="match status" value="1"/>
</dbReference>
<evidence type="ECO:0000256" key="2">
    <source>
        <dbReference type="SAM" id="MobiDB-lite"/>
    </source>
</evidence>
<dbReference type="Gene3D" id="3.30.40.10">
    <property type="entry name" value="Zinc/RING finger domain, C3HC4 (zinc finger)"/>
    <property type="match status" value="1"/>
</dbReference>
<protein>
    <recommendedName>
        <fullName evidence="4">RING-type domain-containing protein</fullName>
    </recommendedName>
</protein>
<evidence type="ECO:0000256" key="3">
    <source>
        <dbReference type="SAM" id="Phobius"/>
    </source>
</evidence>
<dbReference type="EMBL" id="PQIB02000011">
    <property type="protein sequence ID" value="RLM86732.1"/>
    <property type="molecule type" value="Genomic_DNA"/>
</dbReference>
<keyword evidence="3" id="KW-1133">Transmembrane helix</keyword>
<evidence type="ECO:0000313" key="5">
    <source>
        <dbReference type="EMBL" id="RLM86732.1"/>
    </source>
</evidence>
<sequence length="150" mass="16914">MEMAGVRTALVILPPVSVVLFVMAVRRLRAVARAQFARPPSSGSSWSSLRRSGGETREPEPEHATECVFCLSGIEEGSEVRDLECRHLFHRGCLDRWLLARPLATCPLCRCRLLAWAEEYDGEESESESESDMMLFMACVHSRSSWLWPS</sequence>
<dbReference type="AlphaFoldDB" id="A0A3L6QSE4"/>
<accession>A0A3L6QSE4</accession>
<dbReference type="OrthoDB" id="9984778at2759"/>
<keyword evidence="6" id="KW-1185">Reference proteome</keyword>
<dbReference type="InterPro" id="IPR001841">
    <property type="entry name" value="Znf_RING"/>
</dbReference>
<reference evidence="6" key="1">
    <citation type="journal article" date="2019" name="Nat. Commun.">
        <title>The genome of broomcorn millet.</title>
        <authorList>
            <person name="Zou C."/>
            <person name="Miki D."/>
            <person name="Li D."/>
            <person name="Tang Q."/>
            <person name="Xiao L."/>
            <person name="Rajput S."/>
            <person name="Deng P."/>
            <person name="Jia W."/>
            <person name="Huang R."/>
            <person name="Zhang M."/>
            <person name="Sun Y."/>
            <person name="Hu J."/>
            <person name="Fu X."/>
            <person name="Schnable P.S."/>
            <person name="Li F."/>
            <person name="Zhang H."/>
            <person name="Feng B."/>
            <person name="Zhu X."/>
            <person name="Liu R."/>
            <person name="Schnable J.C."/>
            <person name="Zhu J.-K."/>
            <person name="Zhang H."/>
        </authorList>
    </citation>
    <scope>NUCLEOTIDE SEQUENCE [LARGE SCALE GENOMIC DNA]</scope>
</reference>
<evidence type="ECO:0000259" key="4">
    <source>
        <dbReference type="PROSITE" id="PS50089"/>
    </source>
</evidence>
<dbReference type="Proteomes" id="UP000275267">
    <property type="component" value="Unassembled WGS sequence"/>
</dbReference>
<name>A0A3L6QSE4_PANMI</name>
<keyword evidence="1" id="KW-0863">Zinc-finger</keyword>
<dbReference type="PANTHER" id="PTHR47662:SF1">
    <property type="entry name" value="RING-TYPE DOMAIN-CONTAINING PROTEIN"/>
    <property type="match status" value="1"/>
</dbReference>
<dbReference type="InterPro" id="IPR013083">
    <property type="entry name" value="Znf_RING/FYVE/PHD"/>
</dbReference>
<dbReference type="PROSITE" id="PS50089">
    <property type="entry name" value="ZF_RING_2"/>
    <property type="match status" value="1"/>
</dbReference>
<evidence type="ECO:0000313" key="6">
    <source>
        <dbReference type="Proteomes" id="UP000275267"/>
    </source>
</evidence>
<comment type="caution">
    <text evidence="5">The sequence shown here is derived from an EMBL/GenBank/DDBJ whole genome shotgun (WGS) entry which is preliminary data.</text>
</comment>
<dbReference type="PANTHER" id="PTHR47662">
    <property type="entry name" value="RING-TYPE DOMAIN-CONTAINING PROTEIN"/>
    <property type="match status" value="1"/>
</dbReference>
<keyword evidence="1" id="KW-0862">Zinc</keyword>
<proteinExistence type="predicted"/>